<dbReference type="Proteomes" id="UP000783287">
    <property type="component" value="Unassembled WGS sequence"/>
</dbReference>
<evidence type="ECO:0000313" key="4">
    <source>
        <dbReference type="Proteomes" id="UP000783287"/>
    </source>
</evidence>
<organism evidence="3 4">
    <name type="scientific">Candidatus Dojkabacteria bacterium</name>
    <dbReference type="NCBI Taxonomy" id="2099670"/>
    <lineage>
        <taxon>Bacteria</taxon>
        <taxon>Candidatus Dojkabacteria</taxon>
    </lineage>
</organism>
<comment type="caution">
    <text evidence="3">The sequence shown here is derived from an EMBL/GenBank/DDBJ whole genome shotgun (WGS) entry which is preliminary data.</text>
</comment>
<evidence type="ECO:0000256" key="1">
    <source>
        <dbReference type="SAM" id="Coils"/>
    </source>
</evidence>
<gene>
    <name evidence="3" type="ORF">KC909_02535</name>
</gene>
<keyword evidence="1" id="KW-0175">Coiled coil</keyword>
<keyword evidence="2" id="KW-0812">Transmembrane</keyword>
<sequence>MKKHIKTTKKILRSDPHLILRIGVIFATLITLISVTIISNFADPSFAVSNNKAVDITMITSDDPGLDVPAPDYATASAAAETLEAEIQKQIEEELRQQQREADIQRVLAFLTRKGSVVANYEIAALIVDGAQANGADYRVILAIMGVESGFCNASFWNNCFGYLNGVHYSSYYSAFQDLVPKVARQYAAPYGWNFAGLAQAYGMNNWQYHSANMQKWASEV</sequence>
<keyword evidence="2" id="KW-1133">Transmembrane helix</keyword>
<feature type="coiled-coil region" evidence="1">
    <location>
        <begin position="73"/>
        <end position="108"/>
    </location>
</feature>
<evidence type="ECO:0000313" key="3">
    <source>
        <dbReference type="EMBL" id="MCA9383219.1"/>
    </source>
</evidence>
<dbReference type="AlphaFoldDB" id="A0A955RJ99"/>
<proteinExistence type="predicted"/>
<dbReference type="EMBL" id="JAGQLK010000040">
    <property type="protein sequence ID" value="MCA9383219.1"/>
    <property type="molecule type" value="Genomic_DNA"/>
</dbReference>
<feature type="transmembrane region" description="Helical" evidence="2">
    <location>
        <begin position="20"/>
        <end position="42"/>
    </location>
</feature>
<keyword evidence="2" id="KW-0472">Membrane</keyword>
<evidence type="ECO:0000256" key="2">
    <source>
        <dbReference type="SAM" id="Phobius"/>
    </source>
</evidence>
<reference evidence="3" key="2">
    <citation type="journal article" date="2021" name="Microbiome">
        <title>Successional dynamics and alternative stable states in a saline activated sludge microbial community over 9 years.</title>
        <authorList>
            <person name="Wang Y."/>
            <person name="Ye J."/>
            <person name="Ju F."/>
            <person name="Liu L."/>
            <person name="Boyd J.A."/>
            <person name="Deng Y."/>
            <person name="Parks D.H."/>
            <person name="Jiang X."/>
            <person name="Yin X."/>
            <person name="Woodcroft B.J."/>
            <person name="Tyson G.W."/>
            <person name="Hugenholtz P."/>
            <person name="Polz M.F."/>
            <person name="Zhang T."/>
        </authorList>
    </citation>
    <scope>NUCLEOTIDE SEQUENCE</scope>
    <source>
        <strain evidence="3">HKST-UBA14</strain>
    </source>
</reference>
<accession>A0A955RJ99</accession>
<reference evidence="3" key="1">
    <citation type="submission" date="2020-04" db="EMBL/GenBank/DDBJ databases">
        <authorList>
            <person name="Zhang T."/>
        </authorList>
    </citation>
    <scope>NUCLEOTIDE SEQUENCE</scope>
    <source>
        <strain evidence="3">HKST-UBA14</strain>
    </source>
</reference>
<protein>
    <submittedName>
        <fullName evidence="3">Uncharacterized protein</fullName>
    </submittedName>
</protein>
<name>A0A955RJ99_9BACT</name>